<name>A0AAD5L7K6_PYTIN</name>
<dbReference type="EMBL" id="JAKCXM010004511">
    <property type="protein sequence ID" value="KAJ0389201.1"/>
    <property type="molecule type" value="Genomic_DNA"/>
</dbReference>
<dbReference type="Gene3D" id="3.40.50.150">
    <property type="entry name" value="Vaccinia Virus protein VP39"/>
    <property type="match status" value="1"/>
</dbReference>
<organism evidence="1 2">
    <name type="scientific">Pythium insidiosum</name>
    <name type="common">Pythiosis disease agent</name>
    <dbReference type="NCBI Taxonomy" id="114742"/>
    <lineage>
        <taxon>Eukaryota</taxon>
        <taxon>Sar</taxon>
        <taxon>Stramenopiles</taxon>
        <taxon>Oomycota</taxon>
        <taxon>Peronosporomycetes</taxon>
        <taxon>Pythiales</taxon>
        <taxon>Pythiaceae</taxon>
        <taxon>Pythium</taxon>
    </lineage>
</organism>
<dbReference type="Proteomes" id="UP001209570">
    <property type="component" value="Unassembled WGS sequence"/>
</dbReference>
<comment type="caution">
    <text evidence="1">The sequence shown here is derived from an EMBL/GenBank/DDBJ whole genome shotgun (WGS) entry which is preliminary data.</text>
</comment>
<evidence type="ECO:0000313" key="1">
    <source>
        <dbReference type="EMBL" id="KAJ0389201.1"/>
    </source>
</evidence>
<sequence>MDLLTGDDIAPFLQRVPNASLDLVISADVWIYVGALEEVFSLVTAKLKSGKWFAFSTELLAAATEGFRLAASGRFQHTERYIHDLAARFGFAIRVTQPVDVRKESGEPIAGRVYVLQRE</sequence>
<evidence type="ECO:0008006" key="3">
    <source>
        <dbReference type="Google" id="ProtNLM"/>
    </source>
</evidence>
<evidence type="ECO:0000313" key="2">
    <source>
        <dbReference type="Proteomes" id="UP001209570"/>
    </source>
</evidence>
<keyword evidence="2" id="KW-1185">Reference proteome</keyword>
<dbReference type="InterPro" id="IPR029063">
    <property type="entry name" value="SAM-dependent_MTases_sf"/>
</dbReference>
<dbReference type="AlphaFoldDB" id="A0AAD5L7K6"/>
<dbReference type="SUPFAM" id="SSF53335">
    <property type="entry name" value="S-adenosyl-L-methionine-dependent methyltransferases"/>
    <property type="match status" value="1"/>
</dbReference>
<accession>A0AAD5L7K6</accession>
<gene>
    <name evidence="1" type="ORF">P43SY_011991</name>
</gene>
<protein>
    <recommendedName>
        <fullName evidence="3">Methyltransferase type 11 domain-containing protein</fullName>
    </recommendedName>
</protein>
<reference evidence="1" key="1">
    <citation type="submission" date="2021-12" db="EMBL/GenBank/DDBJ databases">
        <title>Prjna785345.</title>
        <authorList>
            <person name="Rujirawat T."/>
            <person name="Krajaejun T."/>
        </authorList>
    </citation>
    <scope>NUCLEOTIDE SEQUENCE</scope>
    <source>
        <strain evidence="1">Pi057C3</strain>
    </source>
</reference>
<proteinExistence type="predicted"/>